<protein>
    <submittedName>
        <fullName evidence="2">Uncharacterized protein</fullName>
    </submittedName>
</protein>
<name>A0A517T4M8_9PLAN</name>
<keyword evidence="1" id="KW-0812">Transmembrane</keyword>
<dbReference type="Proteomes" id="UP000319976">
    <property type="component" value="Chromosome"/>
</dbReference>
<dbReference type="RefSeq" id="WP_145259546.1">
    <property type="nucleotide sequence ID" value="NZ_CP036316.1"/>
</dbReference>
<dbReference type="SUPFAM" id="SSF103473">
    <property type="entry name" value="MFS general substrate transporter"/>
    <property type="match status" value="1"/>
</dbReference>
<gene>
    <name evidence="2" type="ORF">V22_05380</name>
</gene>
<evidence type="ECO:0000256" key="1">
    <source>
        <dbReference type="SAM" id="Phobius"/>
    </source>
</evidence>
<dbReference type="AlphaFoldDB" id="A0A517T4M8"/>
<organism evidence="2 3">
    <name type="scientific">Calycomorphotria hydatis</name>
    <dbReference type="NCBI Taxonomy" id="2528027"/>
    <lineage>
        <taxon>Bacteria</taxon>
        <taxon>Pseudomonadati</taxon>
        <taxon>Planctomycetota</taxon>
        <taxon>Planctomycetia</taxon>
        <taxon>Planctomycetales</taxon>
        <taxon>Planctomycetaceae</taxon>
        <taxon>Calycomorphotria</taxon>
    </lineage>
</organism>
<keyword evidence="1" id="KW-0472">Membrane</keyword>
<feature type="transmembrane region" description="Helical" evidence="1">
    <location>
        <begin position="65"/>
        <end position="91"/>
    </location>
</feature>
<dbReference type="InterPro" id="IPR036259">
    <property type="entry name" value="MFS_trans_sf"/>
</dbReference>
<keyword evidence="3" id="KW-1185">Reference proteome</keyword>
<accession>A0A517T4M8</accession>
<keyword evidence="1" id="KW-1133">Transmembrane helix</keyword>
<dbReference type="EMBL" id="CP036316">
    <property type="protein sequence ID" value="QDT63318.1"/>
    <property type="molecule type" value="Genomic_DNA"/>
</dbReference>
<evidence type="ECO:0000313" key="3">
    <source>
        <dbReference type="Proteomes" id="UP000319976"/>
    </source>
</evidence>
<proteinExistence type="predicted"/>
<feature type="transmembrane region" description="Helical" evidence="1">
    <location>
        <begin position="12"/>
        <end position="44"/>
    </location>
</feature>
<reference evidence="2 3" key="1">
    <citation type="submission" date="2019-02" db="EMBL/GenBank/DDBJ databases">
        <title>Deep-cultivation of Planctomycetes and their phenomic and genomic characterization uncovers novel biology.</title>
        <authorList>
            <person name="Wiegand S."/>
            <person name="Jogler M."/>
            <person name="Boedeker C."/>
            <person name="Pinto D."/>
            <person name="Vollmers J."/>
            <person name="Rivas-Marin E."/>
            <person name="Kohn T."/>
            <person name="Peeters S.H."/>
            <person name="Heuer A."/>
            <person name="Rast P."/>
            <person name="Oberbeckmann S."/>
            <person name="Bunk B."/>
            <person name="Jeske O."/>
            <person name="Meyerdierks A."/>
            <person name="Storesund J.E."/>
            <person name="Kallscheuer N."/>
            <person name="Luecker S."/>
            <person name="Lage O.M."/>
            <person name="Pohl T."/>
            <person name="Merkel B.J."/>
            <person name="Hornburger P."/>
            <person name="Mueller R.-W."/>
            <person name="Bruemmer F."/>
            <person name="Labrenz M."/>
            <person name="Spormann A.M."/>
            <person name="Op den Camp H."/>
            <person name="Overmann J."/>
            <person name="Amann R."/>
            <person name="Jetten M.S.M."/>
            <person name="Mascher T."/>
            <person name="Medema M.H."/>
            <person name="Devos D.P."/>
            <person name="Kaster A.-K."/>
            <person name="Ovreas L."/>
            <person name="Rohde M."/>
            <person name="Galperin M.Y."/>
            <person name="Jogler C."/>
        </authorList>
    </citation>
    <scope>NUCLEOTIDE SEQUENCE [LARGE SCALE GENOMIC DNA]</scope>
    <source>
        <strain evidence="2 3">V22</strain>
    </source>
</reference>
<sequence length="165" mass="18608">MSENSRFAIQYFFSFFLVTLIGTLASGYYGLGIIWLILATPVLVRWQMIEGREVPSASHNPPMMRVIGTFLTLFAVASVALITGAIAFSIYCTESGGGVIGPSETVFWSSIYFGAFVATIVVFVLSLVMTWRYMREYKVRQREEELRARQSEDSGRIPGWLKKHE</sequence>
<dbReference type="KEGG" id="chya:V22_05380"/>
<dbReference type="OrthoDB" id="300852at2"/>
<evidence type="ECO:0000313" key="2">
    <source>
        <dbReference type="EMBL" id="QDT63318.1"/>
    </source>
</evidence>
<feature type="transmembrane region" description="Helical" evidence="1">
    <location>
        <begin position="111"/>
        <end position="133"/>
    </location>
</feature>